<dbReference type="HOGENOM" id="CLU_631856_0_0_1"/>
<evidence type="ECO:0000256" key="1">
    <source>
        <dbReference type="SAM" id="MobiDB-lite"/>
    </source>
</evidence>
<dbReference type="OrthoDB" id="2758165at2759"/>
<proteinExistence type="predicted"/>
<accession>D8QDF1</accession>
<dbReference type="VEuPathDB" id="FungiDB:SCHCODRAFT_02637568"/>
<gene>
    <name evidence="2" type="ORF">SCHCODRAFT_83093</name>
</gene>
<dbReference type="KEGG" id="scm:SCHCO_02637568"/>
<dbReference type="AlphaFoldDB" id="D8QDF1"/>
<dbReference type="Proteomes" id="UP000007431">
    <property type="component" value="Unassembled WGS sequence"/>
</dbReference>
<feature type="region of interest" description="Disordered" evidence="1">
    <location>
        <begin position="412"/>
        <end position="434"/>
    </location>
</feature>
<evidence type="ECO:0000313" key="2">
    <source>
        <dbReference type="EMBL" id="EFI93979.1"/>
    </source>
</evidence>
<evidence type="ECO:0000313" key="3">
    <source>
        <dbReference type="Proteomes" id="UP000007431"/>
    </source>
</evidence>
<sequence>MSDSDSEGGEMGGVEATVWPHPENVTLSMNADRLVNIVDTDTDGEVPEDIQKLVDCLDCGASAHQWLSTWQGGSGHCHTAQAQHVQAANNDVPHREEDRVSDNERAILNELYPSVLHAIQLLQHSVSRPMIATPEIMTIFYSVIRVVFKDHIQYSGGGATYAVARPLQDHPPLDPQKYRMADIIVLSPHAAAASAIPRYLRSAHAYQATDMADDGEEGLMGPPRTEPAKTTAATISAAGSTTDVDMEDAADQIDREAQLIRTEGDKPQGPAALVVAQLGELPSLLASAVYHRQYLGLSDPVIGVGFSKMRGNVRVVIAWLDHQKEDEVGLRGIRLAPLSSQKFPGADFNLTEPAEVVRLALFLIRAQSITHTTTPTDFARPWRADTWAPHAVHSTKGNIAQWVDDVQNCPAPSTVDSEDLASNLEEGSEVASVA</sequence>
<dbReference type="EMBL" id="GL377310">
    <property type="protein sequence ID" value="EFI93979.1"/>
    <property type="molecule type" value="Genomic_DNA"/>
</dbReference>
<keyword evidence="3" id="KW-1185">Reference proteome</keyword>
<feature type="region of interest" description="Disordered" evidence="1">
    <location>
        <begin position="1"/>
        <end position="20"/>
    </location>
</feature>
<dbReference type="InParanoid" id="D8QDF1"/>
<name>D8QDF1_SCHCM</name>
<organism evidence="3">
    <name type="scientific">Schizophyllum commune (strain H4-8 / FGSC 9210)</name>
    <name type="common">Split gill fungus</name>
    <dbReference type="NCBI Taxonomy" id="578458"/>
    <lineage>
        <taxon>Eukaryota</taxon>
        <taxon>Fungi</taxon>
        <taxon>Dikarya</taxon>
        <taxon>Basidiomycota</taxon>
        <taxon>Agaricomycotina</taxon>
        <taxon>Agaricomycetes</taxon>
        <taxon>Agaricomycetidae</taxon>
        <taxon>Agaricales</taxon>
        <taxon>Schizophyllaceae</taxon>
        <taxon>Schizophyllum</taxon>
    </lineage>
</organism>
<reference evidence="2 3" key="1">
    <citation type="journal article" date="2010" name="Nat. Biotechnol.">
        <title>Genome sequence of the model mushroom Schizophyllum commune.</title>
        <authorList>
            <person name="Ohm R.A."/>
            <person name="de Jong J.F."/>
            <person name="Lugones L.G."/>
            <person name="Aerts A."/>
            <person name="Kothe E."/>
            <person name="Stajich J.E."/>
            <person name="de Vries R.P."/>
            <person name="Record E."/>
            <person name="Levasseur A."/>
            <person name="Baker S.E."/>
            <person name="Bartholomew K.A."/>
            <person name="Coutinho P.M."/>
            <person name="Erdmann S."/>
            <person name="Fowler T.J."/>
            <person name="Gathman A.C."/>
            <person name="Lombard V."/>
            <person name="Henrissat B."/>
            <person name="Knabe N."/>
            <person name="Kuees U."/>
            <person name="Lilly W.W."/>
            <person name="Lindquist E."/>
            <person name="Lucas S."/>
            <person name="Magnuson J.K."/>
            <person name="Piumi F."/>
            <person name="Raudaskoski M."/>
            <person name="Salamov A."/>
            <person name="Schmutz J."/>
            <person name="Schwarze F.W.M.R."/>
            <person name="vanKuyk P.A."/>
            <person name="Horton J.S."/>
            <person name="Grigoriev I.V."/>
            <person name="Woesten H.A.B."/>
        </authorList>
    </citation>
    <scope>NUCLEOTIDE SEQUENCE [LARGE SCALE GENOMIC DNA]</scope>
    <source>
        <strain evidence="3">H4-8 / FGSC 9210</strain>
    </source>
</reference>
<dbReference type="GeneID" id="9590370"/>
<dbReference type="RefSeq" id="XP_003028882.1">
    <property type="nucleotide sequence ID" value="XM_003028836.1"/>
</dbReference>
<protein>
    <submittedName>
        <fullName evidence="2">Expressed protein</fullName>
    </submittedName>
</protein>